<keyword evidence="3" id="KW-0677">Repeat</keyword>
<dbReference type="PRINTS" id="PR00205">
    <property type="entry name" value="CADHERIN"/>
</dbReference>
<dbReference type="GeneTree" id="ENSGT00940000163878"/>
<dbReference type="AlphaFoldDB" id="A0A667XWQ1"/>
<dbReference type="Ensembl" id="ENSMMDT00005022563.1">
    <property type="protein sequence ID" value="ENSMMDP00005022070.1"/>
    <property type="gene ID" value="ENSMMDG00005010738.1"/>
</dbReference>
<dbReference type="InterPro" id="IPR020894">
    <property type="entry name" value="Cadherin_CS"/>
</dbReference>
<dbReference type="GO" id="GO:0005509">
    <property type="term" value="F:calcium ion binding"/>
    <property type="evidence" value="ECO:0007669"/>
    <property type="project" value="UniProtKB-UniRule"/>
</dbReference>
<evidence type="ECO:0000256" key="1">
    <source>
        <dbReference type="ARBA" id="ARBA00004370"/>
    </source>
</evidence>
<dbReference type="GO" id="GO:0007156">
    <property type="term" value="P:homophilic cell adhesion via plasma membrane adhesion molecules"/>
    <property type="evidence" value="ECO:0007669"/>
    <property type="project" value="InterPro"/>
</dbReference>
<accession>A0A667XWQ1</accession>
<dbReference type="InParanoid" id="A0A667XWQ1"/>
<dbReference type="SUPFAM" id="SSF49313">
    <property type="entry name" value="Cadherin-like"/>
    <property type="match status" value="3"/>
</dbReference>
<keyword evidence="2" id="KW-0812">Transmembrane</keyword>
<dbReference type="PROSITE" id="PS50268">
    <property type="entry name" value="CADHERIN_2"/>
    <property type="match status" value="1"/>
</dbReference>
<evidence type="ECO:0000256" key="3">
    <source>
        <dbReference type="ARBA" id="ARBA00022737"/>
    </source>
</evidence>
<dbReference type="InterPro" id="IPR002126">
    <property type="entry name" value="Cadherin-like_dom"/>
</dbReference>
<keyword evidence="5" id="KW-1133">Transmembrane helix</keyword>
<dbReference type="GO" id="GO:0009653">
    <property type="term" value="P:anatomical structure morphogenesis"/>
    <property type="evidence" value="ECO:0007669"/>
    <property type="project" value="UniProtKB-ARBA"/>
</dbReference>
<keyword evidence="4 7" id="KW-0106">Calcium</keyword>
<dbReference type="InterPro" id="IPR015919">
    <property type="entry name" value="Cadherin-like_sf"/>
</dbReference>
<dbReference type="Proteomes" id="UP000472263">
    <property type="component" value="Chromosome 1"/>
</dbReference>
<dbReference type="Gene3D" id="2.60.40.60">
    <property type="entry name" value="Cadherins"/>
    <property type="match status" value="4"/>
</dbReference>
<organism evidence="9 10">
    <name type="scientific">Myripristis murdjan</name>
    <name type="common">pinecone soldierfish</name>
    <dbReference type="NCBI Taxonomy" id="586833"/>
    <lineage>
        <taxon>Eukaryota</taxon>
        <taxon>Metazoa</taxon>
        <taxon>Chordata</taxon>
        <taxon>Craniata</taxon>
        <taxon>Vertebrata</taxon>
        <taxon>Euteleostomi</taxon>
        <taxon>Actinopterygii</taxon>
        <taxon>Neopterygii</taxon>
        <taxon>Teleostei</taxon>
        <taxon>Neoteleostei</taxon>
        <taxon>Acanthomorphata</taxon>
        <taxon>Holocentriformes</taxon>
        <taxon>Holocentridae</taxon>
        <taxon>Myripristis</taxon>
    </lineage>
</organism>
<sequence>MLDREAKAEFTLVVVAKDQGRPARSATASVLVQVSDVNDNAPMFSQLEYKLEVSELVSVGETLLTLSAVDLDSSNGTLRLAQKLDYSEVKVYRLTVEATDGGTPSFTTRCDVTVTVKDENNNRPQFSEESYDVAVSENLASGASIVTLEVTDRDEVSNTHPAEHLPLLSALI</sequence>
<feature type="domain" description="Cadherin" evidence="8">
    <location>
        <begin position="32"/>
        <end position="126"/>
    </location>
</feature>
<dbReference type="PANTHER" id="PTHR24026">
    <property type="entry name" value="FAT ATYPICAL CADHERIN-RELATED"/>
    <property type="match status" value="1"/>
</dbReference>
<keyword evidence="10" id="KW-1185">Reference proteome</keyword>
<evidence type="ECO:0000313" key="10">
    <source>
        <dbReference type="Proteomes" id="UP000472263"/>
    </source>
</evidence>
<dbReference type="SMART" id="SM00112">
    <property type="entry name" value="CA"/>
    <property type="match status" value="1"/>
</dbReference>
<evidence type="ECO:0000256" key="2">
    <source>
        <dbReference type="ARBA" id="ARBA00022692"/>
    </source>
</evidence>
<evidence type="ECO:0000256" key="5">
    <source>
        <dbReference type="ARBA" id="ARBA00022989"/>
    </source>
</evidence>
<dbReference type="PROSITE" id="PS00232">
    <property type="entry name" value="CADHERIN_1"/>
    <property type="match status" value="1"/>
</dbReference>
<reference evidence="9" key="3">
    <citation type="submission" date="2025-09" db="UniProtKB">
        <authorList>
            <consortium name="Ensembl"/>
        </authorList>
    </citation>
    <scope>IDENTIFICATION</scope>
</reference>
<keyword evidence="6" id="KW-0472">Membrane</keyword>
<dbReference type="Pfam" id="PF00028">
    <property type="entry name" value="Cadherin"/>
    <property type="match status" value="1"/>
</dbReference>
<reference evidence="9" key="1">
    <citation type="submission" date="2019-06" db="EMBL/GenBank/DDBJ databases">
        <authorList>
            <consortium name="Wellcome Sanger Institute Data Sharing"/>
        </authorList>
    </citation>
    <scope>NUCLEOTIDE SEQUENCE [LARGE SCALE GENOMIC DNA]</scope>
</reference>
<comment type="subcellular location">
    <subcellularLocation>
        <location evidence="1">Membrane</location>
    </subcellularLocation>
</comment>
<dbReference type="PANTHER" id="PTHR24026:SF126">
    <property type="entry name" value="PROTOCADHERIN FAT 4"/>
    <property type="match status" value="1"/>
</dbReference>
<evidence type="ECO:0000256" key="4">
    <source>
        <dbReference type="ARBA" id="ARBA00022837"/>
    </source>
</evidence>
<evidence type="ECO:0000313" key="9">
    <source>
        <dbReference type="Ensembl" id="ENSMMDP00005022070.1"/>
    </source>
</evidence>
<reference evidence="9" key="2">
    <citation type="submission" date="2025-08" db="UniProtKB">
        <authorList>
            <consortium name="Ensembl"/>
        </authorList>
    </citation>
    <scope>IDENTIFICATION</scope>
</reference>
<name>A0A667XWQ1_9TELE</name>
<dbReference type="GO" id="GO:0005886">
    <property type="term" value="C:plasma membrane"/>
    <property type="evidence" value="ECO:0007669"/>
    <property type="project" value="UniProtKB-SubCell"/>
</dbReference>
<protein>
    <recommendedName>
        <fullName evidence="8">Cadherin domain-containing protein</fullName>
    </recommendedName>
</protein>
<evidence type="ECO:0000256" key="6">
    <source>
        <dbReference type="ARBA" id="ARBA00023136"/>
    </source>
</evidence>
<proteinExistence type="predicted"/>
<dbReference type="CDD" id="cd11304">
    <property type="entry name" value="Cadherin_repeat"/>
    <property type="match status" value="2"/>
</dbReference>
<evidence type="ECO:0000256" key="7">
    <source>
        <dbReference type="PROSITE-ProRule" id="PRU00043"/>
    </source>
</evidence>
<evidence type="ECO:0000259" key="8">
    <source>
        <dbReference type="PROSITE" id="PS50268"/>
    </source>
</evidence>